<dbReference type="AlphaFoldDB" id="A0A8H3GJT9"/>
<evidence type="ECO:0000256" key="1">
    <source>
        <dbReference type="SAM" id="MobiDB-lite"/>
    </source>
</evidence>
<accession>A0A8H3GJT9</accession>
<proteinExistence type="predicted"/>
<evidence type="ECO:0000313" key="2">
    <source>
        <dbReference type="EMBL" id="CAE6453705.1"/>
    </source>
</evidence>
<dbReference type="OrthoDB" id="3156281at2759"/>
<gene>
    <name evidence="2" type="ORF">RDB_LOCUS68842</name>
</gene>
<sequence length="296" mass="33136">MRRSGKAPSRPSSSRSDKLPVYLTLVSTKDTFLDTLLVNRTTGVPLYATITDAECTTLYAIDRTMELHRIVAVNWGKGGKTSRTTLTNRTNETLLLSEVWTTNQNKTLSSLLEQKKATDINYSYGQFAARWAQERRASEPWFYMGFFDIVCHRKQTVTDSFQSPETSPSASSSPPLVSEQPLATMTLQDMPGNPWIKISLHIRDSLQRIAHEDGLTDLDHVVLGALLTCTHAGRKRGREPDGWLNETQLREHLRAKRQLNRTQSIDTLPAYRASQSGETLPPAYGSRASLQVGRSA</sequence>
<evidence type="ECO:0000313" key="3">
    <source>
        <dbReference type="Proteomes" id="UP000663831"/>
    </source>
</evidence>
<reference evidence="2" key="1">
    <citation type="submission" date="2021-01" db="EMBL/GenBank/DDBJ databases">
        <authorList>
            <person name="Kaushik A."/>
        </authorList>
    </citation>
    <scope>NUCLEOTIDE SEQUENCE</scope>
    <source>
        <strain evidence="2">AG3-1AP</strain>
    </source>
</reference>
<organism evidence="2 3">
    <name type="scientific">Rhizoctonia solani</name>
    <dbReference type="NCBI Taxonomy" id="456999"/>
    <lineage>
        <taxon>Eukaryota</taxon>
        <taxon>Fungi</taxon>
        <taxon>Dikarya</taxon>
        <taxon>Basidiomycota</taxon>
        <taxon>Agaricomycotina</taxon>
        <taxon>Agaricomycetes</taxon>
        <taxon>Cantharellales</taxon>
        <taxon>Ceratobasidiaceae</taxon>
        <taxon>Rhizoctonia</taxon>
    </lineage>
</organism>
<dbReference type="EMBL" id="CAJMWV010002063">
    <property type="protein sequence ID" value="CAE6453705.1"/>
    <property type="molecule type" value="Genomic_DNA"/>
</dbReference>
<comment type="caution">
    <text evidence="2">The sequence shown here is derived from an EMBL/GenBank/DDBJ whole genome shotgun (WGS) entry which is preliminary data.</text>
</comment>
<name>A0A8H3GJT9_9AGAM</name>
<feature type="region of interest" description="Disordered" evidence="1">
    <location>
        <begin position="257"/>
        <end position="296"/>
    </location>
</feature>
<dbReference type="Proteomes" id="UP000663831">
    <property type="component" value="Unassembled WGS sequence"/>
</dbReference>
<protein>
    <submittedName>
        <fullName evidence="2">Uncharacterized protein</fullName>
    </submittedName>
</protein>